<dbReference type="AlphaFoldDB" id="A0A9D5U8V2"/>
<feature type="region of interest" description="Disordered" evidence="1">
    <location>
        <begin position="333"/>
        <end position="365"/>
    </location>
</feature>
<feature type="transmembrane region" description="Helical" evidence="2">
    <location>
        <begin position="55"/>
        <end position="78"/>
    </location>
</feature>
<evidence type="ECO:0000256" key="1">
    <source>
        <dbReference type="SAM" id="MobiDB-lite"/>
    </source>
</evidence>
<feature type="compositionally biased region" description="Low complexity" evidence="1">
    <location>
        <begin position="340"/>
        <end position="356"/>
    </location>
</feature>
<sequence length="694" mass="71432">MPRAARPTTPRATPARPGVPRPGAGRPRRPAVERPPRTALLGPAARTVRAHLPTYLRAVLLLQGAAVLVAVPLMVWLFDVALAAAGVGALTHLNVLRVLSSPVAVVLLLVVAFVASVVVLCQQGAFLAIGARLRAGEPVSVRAVGADLARTSRKLLGPQLLLFVGYFFVLVPVGNFGTAAFLVRGIAIPEFVVGELLKFDGGLSVYVAFLAGVLFLNVRLVLTLAFLLTSDDSVSGAMAASWRATRGLWPRLLGTFAVVVLGVVVVAAGIVTLALVPTRVADVAAPGAAPVVAGVTLTLVQVVGFVLVGVVAALLTLVVVAVAGERRASLPDGAAHVGDASSPGPVAGSAGPPVSGDADLRDGEEGPIGEAAVGSAIGVVTAAVGSSRTPGSSGRVPPVLGRGWASRPRGVRAAVGLVAVLVLVAVTVANTRAMTTLAREEPGAVVAHRGDPGGGVENSIASLESAAALGADYVELDVLQAADGGLVVFHDLTLRRLAGSDRAVHTMTLDELTSTTVRQGGFEATIPSLAEFVERAQELDVPLLVELKAHGHETPTFVADVVALLRAHGVADQYLVQSIYPEQADEVHALGPEIAVGYVIPFLRGPLGTPPVDFVAIEQSSDSSRVRAEARAAGIDVFVWTVNDPAAMRAQLRGGVDGIITSSPRRAVTERAAVRDDLALSARLEDELRDALAW</sequence>
<dbReference type="CDD" id="cd08579">
    <property type="entry name" value="GDPD_memb_like"/>
    <property type="match status" value="1"/>
</dbReference>
<evidence type="ECO:0000313" key="5">
    <source>
        <dbReference type="Proteomes" id="UP000822993"/>
    </source>
</evidence>
<dbReference type="GO" id="GO:0008081">
    <property type="term" value="F:phosphoric diester hydrolase activity"/>
    <property type="evidence" value="ECO:0007669"/>
    <property type="project" value="InterPro"/>
</dbReference>
<dbReference type="EMBL" id="JACSPN010000008">
    <property type="protein sequence ID" value="MBE7700303.1"/>
    <property type="molecule type" value="Genomic_DNA"/>
</dbReference>
<dbReference type="PANTHER" id="PTHR46211">
    <property type="entry name" value="GLYCEROPHOSPHORYL DIESTER PHOSPHODIESTERASE"/>
    <property type="match status" value="1"/>
</dbReference>
<keyword evidence="2" id="KW-1133">Transmembrane helix</keyword>
<feature type="transmembrane region" description="Helical" evidence="2">
    <location>
        <begin position="410"/>
        <end position="429"/>
    </location>
</feature>
<keyword evidence="5" id="KW-1185">Reference proteome</keyword>
<feature type="transmembrane region" description="Helical" evidence="2">
    <location>
        <begin position="296"/>
        <end position="323"/>
    </location>
</feature>
<keyword evidence="2" id="KW-0472">Membrane</keyword>
<reference evidence="4 5" key="1">
    <citation type="submission" date="2020-08" db="EMBL/GenBank/DDBJ databases">
        <title>A Genomic Blueprint of the Chicken Gut Microbiome.</title>
        <authorList>
            <person name="Gilroy R."/>
            <person name="Ravi A."/>
            <person name="Getino M."/>
            <person name="Pursley I."/>
            <person name="Horton D.L."/>
            <person name="Alikhan N.-F."/>
            <person name="Baker D."/>
            <person name="Gharbi K."/>
            <person name="Hall N."/>
            <person name="Watson M."/>
            <person name="Adriaenssens E.M."/>
            <person name="Foster-Nyarko E."/>
            <person name="Jarju S."/>
            <person name="Secka A."/>
            <person name="Antonio M."/>
            <person name="Oren A."/>
            <person name="Chaudhuri R."/>
            <person name="La Ragione R.M."/>
            <person name="Hildebrand F."/>
            <person name="Pallen M.J."/>
        </authorList>
    </citation>
    <scope>NUCLEOTIDE SEQUENCE [LARGE SCALE GENOMIC DNA]</scope>
    <source>
        <strain evidence="4 5">Sa1BUA8</strain>
    </source>
</reference>
<gene>
    <name evidence="4" type="ORF">H9623_08300</name>
</gene>
<dbReference type="PROSITE" id="PS51704">
    <property type="entry name" value="GP_PDE"/>
    <property type="match status" value="1"/>
</dbReference>
<dbReference type="Gene3D" id="3.20.20.190">
    <property type="entry name" value="Phosphatidylinositol (PI) phosphodiesterase"/>
    <property type="match status" value="1"/>
</dbReference>
<dbReference type="Pfam" id="PF03009">
    <property type="entry name" value="GDPD"/>
    <property type="match status" value="1"/>
</dbReference>
<feature type="transmembrane region" description="Helical" evidence="2">
    <location>
        <begin position="98"/>
        <end position="121"/>
    </location>
</feature>
<dbReference type="Proteomes" id="UP000822993">
    <property type="component" value="Unassembled WGS sequence"/>
</dbReference>
<dbReference type="GO" id="GO:0006629">
    <property type="term" value="P:lipid metabolic process"/>
    <property type="evidence" value="ECO:0007669"/>
    <property type="project" value="InterPro"/>
</dbReference>
<organism evidence="4 5">
    <name type="scientific">Oerskovia douganii</name>
    <dbReference type="NCBI Taxonomy" id="2762210"/>
    <lineage>
        <taxon>Bacteria</taxon>
        <taxon>Bacillati</taxon>
        <taxon>Actinomycetota</taxon>
        <taxon>Actinomycetes</taxon>
        <taxon>Micrococcales</taxon>
        <taxon>Cellulomonadaceae</taxon>
        <taxon>Oerskovia</taxon>
    </lineage>
</organism>
<dbReference type="Pfam" id="PF10110">
    <property type="entry name" value="GPDPase_memb"/>
    <property type="match status" value="1"/>
</dbReference>
<feature type="domain" description="GP-PDE" evidence="3">
    <location>
        <begin position="443"/>
        <end position="671"/>
    </location>
</feature>
<accession>A0A9D5U8V2</accession>
<dbReference type="RefSeq" id="WP_193719584.1">
    <property type="nucleotide sequence ID" value="NZ_JACSPN010000008.1"/>
</dbReference>
<evidence type="ECO:0000313" key="4">
    <source>
        <dbReference type="EMBL" id="MBE7700303.1"/>
    </source>
</evidence>
<keyword evidence="2" id="KW-0812">Transmembrane</keyword>
<feature type="transmembrane region" description="Helical" evidence="2">
    <location>
        <begin position="248"/>
        <end position="276"/>
    </location>
</feature>
<dbReference type="SUPFAM" id="SSF51695">
    <property type="entry name" value="PLC-like phosphodiesterases"/>
    <property type="match status" value="1"/>
</dbReference>
<dbReference type="InterPro" id="IPR018476">
    <property type="entry name" value="GlyceroP-diester-Pdiesterase_M"/>
</dbReference>
<protein>
    <submittedName>
        <fullName evidence="4">Glycerophosphodiester phosphodiesterase</fullName>
    </submittedName>
</protein>
<dbReference type="InterPro" id="IPR030395">
    <property type="entry name" value="GP_PDE_dom"/>
</dbReference>
<proteinExistence type="predicted"/>
<dbReference type="PANTHER" id="PTHR46211:SF8">
    <property type="entry name" value="PHOSPHODIESTERASE"/>
    <property type="match status" value="1"/>
</dbReference>
<feature type="transmembrane region" description="Helical" evidence="2">
    <location>
        <begin position="203"/>
        <end position="228"/>
    </location>
</feature>
<dbReference type="InterPro" id="IPR017946">
    <property type="entry name" value="PLC-like_Pdiesterase_TIM-brl"/>
</dbReference>
<feature type="transmembrane region" description="Helical" evidence="2">
    <location>
        <begin position="160"/>
        <end position="183"/>
    </location>
</feature>
<evidence type="ECO:0000256" key="2">
    <source>
        <dbReference type="SAM" id="Phobius"/>
    </source>
</evidence>
<feature type="compositionally biased region" description="Low complexity" evidence="1">
    <location>
        <begin position="1"/>
        <end position="25"/>
    </location>
</feature>
<name>A0A9D5U8V2_9CELL</name>
<evidence type="ECO:0000259" key="3">
    <source>
        <dbReference type="PROSITE" id="PS51704"/>
    </source>
</evidence>
<feature type="region of interest" description="Disordered" evidence="1">
    <location>
        <begin position="1"/>
        <end position="37"/>
    </location>
</feature>
<comment type="caution">
    <text evidence="4">The sequence shown here is derived from an EMBL/GenBank/DDBJ whole genome shotgun (WGS) entry which is preliminary data.</text>
</comment>